<feature type="binding site" evidence="10">
    <location>
        <position position="183"/>
    </location>
    <ligand>
        <name>a divalent metal cation</name>
        <dbReference type="ChEBI" id="CHEBI:60240"/>
        <label>2</label>
    </ligand>
</feature>
<dbReference type="PIRSF" id="PIRSF005902">
    <property type="entry name" value="DNase_TatD"/>
    <property type="match status" value="1"/>
</dbReference>
<keyword evidence="7" id="KW-0460">Magnesium</keyword>
<dbReference type="GO" id="GO:0046872">
    <property type="term" value="F:metal ion binding"/>
    <property type="evidence" value="ECO:0007669"/>
    <property type="project" value="UniProtKB-KW"/>
</dbReference>
<dbReference type="CDD" id="cd01310">
    <property type="entry name" value="TatD_DNAse"/>
    <property type="match status" value="1"/>
</dbReference>
<dbReference type="Gene3D" id="3.20.20.140">
    <property type="entry name" value="Metal-dependent hydrolases"/>
    <property type="match status" value="1"/>
</dbReference>
<keyword evidence="2" id="KW-0963">Cytoplasm</keyword>
<dbReference type="PANTHER" id="PTHR10060:SF15">
    <property type="entry name" value="DEOXYRIBONUCLEASE TATDN1"/>
    <property type="match status" value="1"/>
</dbReference>
<keyword evidence="6" id="KW-0269">Exonuclease</keyword>
<sequence>MWGGSFAVLSSGNSAEAAVMMPSSAQLRYRLVDIGANLNHPSFRSDLDQVLKRAEQAGLCKVMVTGTSVKLSKEARDLAGQFPNFLFFTAGVHPHDAKEFDDNTMQELKELCGEPTCVAVGECGLDFNRNFSPRDQQRLVFDKQLRLACDLKKPLFIHERDAHEDMIAALTRYKERLPPVVIHCFTGKAADAEAYIEMGCFIGLTGYLWKDRSDDGIKYALRNNKIPLDRLVLETDAPFMYTKIDDKRIPAEIRNRITDEARSFHRFASFNRNEPCALAAICELIAAYMNEDPVKVADVTTANAKHIYGLNLKNVEHI</sequence>
<keyword evidence="4 10" id="KW-0479">Metal-binding</keyword>
<proteinExistence type="inferred from homology"/>
<evidence type="ECO:0000256" key="5">
    <source>
        <dbReference type="ARBA" id="ARBA00022801"/>
    </source>
</evidence>
<dbReference type="WBParaSite" id="sdigi.contig319.g7411.t1">
    <property type="protein sequence ID" value="sdigi.contig319.g7411.t1"/>
    <property type="gene ID" value="sdigi.contig319.g7411"/>
</dbReference>
<dbReference type="InterPro" id="IPR018228">
    <property type="entry name" value="DNase_TatD-rel_CS"/>
</dbReference>
<evidence type="ECO:0000256" key="2">
    <source>
        <dbReference type="ARBA" id="ARBA00022490"/>
    </source>
</evidence>
<dbReference type="FunFam" id="3.20.20.140:FF:000018">
    <property type="entry name" value="3'-5' ssDNA/RNA exonuclease TatD"/>
    <property type="match status" value="1"/>
</dbReference>
<dbReference type="PROSITE" id="PS01090">
    <property type="entry name" value="TATD_2"/>
    <property type="match status" value="1"/>
</dbReference>
<evidence type="ECO:0000313" key="11">
    <source>
        <dbReference type="Proteomes" id="UP000887581"/>
    </source>
</evidence>
<dbReference type="InterPro" id="IPR032466">
    <property type="entry name" value="Metal_Hydrolase"/>
</dbReference>
<keyword evidence="11" id="KW-1185">Reference proteome</keyword>
<dbReference type="GO" id="GO:0005829">
    <property type="term" value="C:cytosol"/>
    <property type="evidence" value="ECO:0007669"/>
    <property type="project" value="TreeGrafter"/>
</dbReference>
<feature type="binding site" evidence="10">
    <location>
        <position position="122"/>
    </location>
    <ligand>
        <name>a divalent metal cation</name>
        <dbReference type="ChEBI" id="CHEBI:60240"/>
        <label>1</label>
    </ligand>
</feature>
<dbReference type="Proteomes" id="UP000887581">
    <property type="component" value="Unplaced"/>
</dbReference>
<evidence type="ECO:0000256" key="9">
    <source>
        <dbReference type="ARBA" id="ARBA00045223"/>
    </source>
</evidence>
<feature type="binding site" evidence="10">
    <location>
        <position position="236"/>
    </location>
    <ligand>
        <name>a divalent metal cation</name>
        <dbReference type="ChEBI" id="CHEBI:60240"/>
        <label>1</label>
    </ligand>
</feature>
<evidence type="ECO:0000256" key="1">
    <source>
        <dbReference type="ARBA" id="ARBA00009275"/>
    </source>
</evidence>
<dbReference type="InterPro" id="IPR050891">
    <property type="entry name" value="TatD-type_Hydrolase"/>
</dbReference>
<dbReference type="PANTHER" id="PTHR10060">
    <property type="entry name" value="TATD FAMILY DEOXYRIBONUCLEASE"/>
    <property type="match status" value="1"/>
</dbReference>
<dbReference type="InterPro" id="IPR001130">
    <property type="entry name" value="TatD-like"/>
</dbReference>
<dbReference type="Pfam" id="PF01026">
    <property type="entry name" value="TatD_DNase"/>
    <property type="match status" value="1"/>
</dbReference>
<evidence type="ECO:0000313" key="12">
    <source>
        <dbReference type="WBParaSite" id="sdigi.contig319.g7411.t1"/>
    </source>
</evidence>
<evidence type="ECO:0000256" key="4">
    <source>
        <dbReference type="ARBA" id="ARBA00022723"/>
    </source>
</evidence>
<evidence type="ECO:0000256" key="8">
    <source>
        <dbReference type="ARBA" id="ARBA00039767"/>
    </source>
</evidence>
<feature type="binding site" evidence="10">
    <location>
        <position position="158"/>
    </location>
    <ligand>
        <name>a divalent metal cation</name>
        <dbReference type="ChEBI" id="CHEBI:60240"/>
        <label>2</label>
    </ligand>
</feature>
<evidence type="ECO:0000256" key="10">
    <source>
        <dbReference type="PIRSR" id="PIRSR005902-1"/>
    </source>
</evidence>
<keyword evidence="5" id="KW-0378">Hydrolase</keyword>
<keyword evidence="3" id="KW-0540">Nuclease</keyword>
<reference evidence="12" key="1">
    <citation type="submission" date="2022-11" db="UniProtKB">
        <authorList>
            <consortium name="WormBaseParasite"/>
        </authorList>
    </citation>
    <scope>IDENTIFICATION</scope>
</reference>
<evidence type="ECO:0000256" key="7">
    <source>
        <dbReference type="ARBA" id="ARBA00022842"/>
    </source>
</evidence>
<dbReference type="SUPFAM" id="SSF51556">
    <property type="entry name" value="Metallo-dependent hydrolases"/>
    <property type="match status" value="1"/>
</dbReference>
<evidence type="ECO:0000256" key="3">
    <source>
        <dbReference type="ARBA" id="ARBA00022722"/>
    </source>
</evidence>
<comment type="function">
    <text evidence="9">Deoxyribonuclease which catalyzes (in vitro) the decatenation of kinetoplast DNA, which are circular DNA catenated to each other, producing linear DNA molecules. Plays an important role in chromosomal segregation and cell cycle progression during eye development probably via its DNA decatenation activity.</text>
</comment>
<evidence type="ECO:0000256" key="6">
    <source>
        <dbReference type="ARBA" id="ARBA00022839"/>
    </source>
</evidence>
<protein>
    <recommendedName>
        <fullName evidence="8">Deoxyribonuclease TATDN1</fullName>
    </recommendedName>
</protein>
<organism evidence="11 12">
    <name type="scientific">Setaria digitata</name>
    <dbReference type="NCBI Taxonomy" id="48799"/>
    <lineage>
        <taxon>Eukaryota</taxon>
        <taxon>Metazoa</taxon>
        <taxon>Ecdysozoa</taxon>
        <taxon>Nematoda</taxon>
        <taxon>Chromadorea</taxon>
        <taxon>Rhabditida</taxon>
        <taxon>Spirurina</taxon>
        <taxon>Spiruromorpha</taxon>
        <taxon>Filarioidea</taxon>
        <taxon>Setariidae</taxon>
        <taxon>Setaria</taxon>
    </lineage>
</organism>
<dbReference type="AlphaFoldDB" id="A0A915PPZ1"/>
<accession>A0A915PPZ1</accession>
<comment type="similarity">
    <text evidence="1">Belongs to the metallo-dependent hydrolases superfamily. TatD-type hydrolase family.</text>
</comment>
<name>A0A915PPZ1_9BILA</name>
<dbReference type="GO" id="GO:0008310">
    <property type="term" value="F:single-stranded DNA 3'-5' DNA exonuclease activity"/>
    <property type="evidence" value="ECO:0007669"/>
    <property type="project" value="TreeGrafter"/>
</dbReference>